<accession>A0A1H2Y7X5</accession>
<dbReference type="Proteomes" id="UP000182771">
    <property type="component" value="Unassembled WGS sequence"/>
</dbReference>
<evidence type="ECO:0000313" key="3">
    <source>
        <dbReference type="Proteomes" id="UP000182771"/>
    </source>
</evidence>
<dbReference type="PROSITE" id="PS00018">
    <property type="entry name" value="EF_HAND_1"/>
    <property type="match status" value="1"/>
</dbReference>
<feature type="domain" description="Ig-like" evidence="1">
    <location>
        <begin position="2452"/>
        <end position="2523"/>
    </location>
</feature>
<dbReference type="Pfam" id="PF19081">
    <property type="entry name" value="Ig_7"/>
    <property type="match status" value="1"/>
</dbReference>
<dbReference type="InterPro" id="IPR018247">
    <property type="entry name" value="EF_Hand_1_Ca_BS"/>
</dbReference>
<evidence type="ECO:0000313" key="2">
    <source>
        <dbReference type="EMBL" id="SDX01150.1"/>
    </source>
</evidence>
<feature type="non-terminal residue" evidence="2">
    <location>
        <position position="2726"/>
    </location>
</feature>
<keyword evidence="3" id="KW-1185">Reference proteome</keyword>
<organism evidence="2 3">
    <name type="scientific">Capnocytophaga granulosa</name>
    <dbReference type="NCBI Taxonomy" id="45242"/>
    <lineage>
        <taxon>Bacteria</taxon>
        <taxon>Pseudomonadati</taxon>
        <taxon>Bacteroidota</taxon>
        <taxon>Flavobacteriia</taxon>
        <taxon>Flavobacteriales</taxon>
        <taxon>Flavobacteriaceae</taxon>
        <taxon>Capnocytophaga</taxon>
    </lineage>
</organism>
<dbReference type="EMBL" id="FNND01000006">
    <property type="protein sequence ID" value="SDX01150.1"/>
    <property type="molecule type" value="Genomic_DNA"/>
</dbReference>
<gene>
    <name evidence="2" type="ORF">SAMN05444420_106136</name>
</gene>
<name>A0A1H2Y7X5_9FLAO</name>
<protein>
    <recommendedName>
        <fullName evidence="1">Ig-like domain-containing protein</fullName>
    </recommendedName>
</protein>
<sequence length="2726" mass="291228">MRDKFKKYFYHMNDVKKLSQYIRNFLIVTLLLLSAGTLFAQGVVVTSVTPQPASVDFADTNFQMDLEVGLTLPAGVTTAEVKVTFATGLEYVSVTKGAGAISVVRKTGDTDNKAPTFTVTGTAGAPLLFTVKKKVTQAALASFTTAGVQFYDQVSATPAGPNSNKQSTAYKLNWPILQITLDIGAVTETVGTYTHSFTVKNTSEFKLKEIYFSVAYPAGIEKVSLTAPSGYTLAAVGTVPTGKGLPSEGKDLYKLTKAGSFAANETITLTEKYEVKVCGSNSKQVNYTPYWGPSATELYWKDEINTPASRTVNLKAVNTTMAQTGSQDNYFEWKDGICGAIVGTSYIGYKNTSADGSTAYKNKIRITTGGYIPTNINIIASDNTKILLSPGDGTNNITLDLNDLAALSVTALAGKDVGLTDEDHDGFADDLKKDATLRICYDLKTRTGATTFTCANVITNFNSNDVITSFFEDACGQEKRGVLYNPQNFGREFTFTDGSAQPAQLVKNQAIDGYLMLSYSYLSAYQRYKGQSWANNEIRYRYYAKLPQGVKMKNIRYYYGQDPNDRTVPSVAISDIPAGGVLDYTALTTNYPVGTPDDIKTNRKPGYIAYELELSDCTGVGTTGNLEYRISILDKNGDGTFCEIPRVCVTKAISMGCPTTTCVHKGPQMLSTKVERADDSYGWTDATMTHRVVRTDVTASQRRRALYLDHIEVISEGQQSNAGPTDNLYYYMAVAKTAELEPKSIKVKVGSYETTLQASAVVSRTQDAQGKYFLWNLTSALPAGVLAASQTFSVVATYQVMNANIPNGTTYAKDIQSGQTSFFYSLDDKTDTNMNAQGYHTAQQHCGVDLIPVFNIIETYTKLASNGFTPEACNEYALGGSMMYSTRTTLSTDNFTGEYRPGRRIKKITIKMPLSYRIIRDKVTYSYNAVPSDVSNNNRPSVPIPLNKWTMSEGSERVYTYTNPSNTADPYYLPPGMVTMKGVYAEFLQPVIQPSCSTKEATSIFAPSDDTDAKKQAALKAAGQKASIEVEFEDYYYHYAQTAQQAPVVNNGFENPMWYSNKPQLVINAEGQGLSFIANETEQEARFSLSVPPGKPNTFYAWVSIPDVPGMEVLSLQETNAAGVPQGTPFTPETISGEKMFHVSQLITATKKYYTVKFKLTNCMSALKFKLYAGWNCSGYPTGGYRTTCATSSGTEAYKEFTITPSNAQKQITAANTNPGQPGYAHHGLDNNKISMCQDTPYTYTIKSAGTGDIFKANLVVRKKPGLTIRKVQVEYDGVVYDTIVSNPKHIGIERNGDVTTYKLEDILPGGKLPGSLNEANPNKQQLKLTFSVLPTCNFNIGSSFDIDIVGENFCGGPATGQKTEEMVAGIIGANSDYTANNTLTYHSGNANICAGLGGTGARYHGRTQINITGSAQRTGATGRLYIHVPKGFKYKVGSFTPLTTPPSYNEGATNFTVTPPTVLNYNTIGDETEVEIQIPQNLKNGHYFEYELEVYQDMNIPAQDCDQAAKLKYYTTDKITNLACPLLPSPSICHDVTIITGEEQKVAIHTERAELAITQVKTTSEIVAGQEKVTFKYKVKNNSTTTAHNTILKVALYKDANNDGVLEDSELVDTFTDGAALPTGGEQEFTHDKLLPHTDICRLYLVIRNKDNNCLCSDVKVAVPSPETITGLMDDQNGCESNPYTFALKPGVPTYDSYTWEAVSPADGLSYLSATNIATPVFTYNGAKLTTDTEFKYKLKITRPNGGCESAQEVKLTVKPAPSITTQPIAPANPYCTGTTATSLSVVANTHGVAGTLSYEWYESITNAYNGTLKGSSPTFIPPTNADGIKYYYVKVKNTGCGETLSNIIMVKTNATPTQPTVAQDQPAGCGTVSTANVTNHSSYASGITFKVTKGGTLVSATVASNGSINGISEAGTYVIKAVKDGCESTGTTFIIDAKKPVPDKPTLTLTAESCTSATIAKITNHAAGKTYTFVKSDNSTGTVSVDSTGKITSLPVGKYKIKATEGGCTSELSDEFEIKAQKAVPAKPAITLTAETCASPTIAKITNYDPNQTYWLNGTQLTVTLTGEIQSLGLGSHTITAKNGSCESAASDSFTIKAKKVTPVKPTVAEDTAATCSAISTAKVSNYNANFTYTIVESANTNNTVSTASVVAGGKITGLPVGKYKVKATKDGCTSDLSDEFEIKDKKLTPAKPIVAEDTAATCTAISIAKLTNYDANFTYTFIKSSDGSTVSGVTMASDGKISGLAVGKYKVKATKDGCISDLSDEFEIKGIKPTPAVPTVSEHTAATCAAISIAKLNYTSGFDYIFVKSDDNTEVTATSVDNTGKISGLSVGKYKVKAKKDGCESALSAEFEIKDKLPTPAAPTIGEKTAATCTAISVAKVDNYSSYSATDVFAILDSSNTVVATASVASDGTINGLTTAGTYKITVTNTQGCTSTEATITIADVLPVPATPTPTATQSFCNSATVADLALQGTDIKWYDAATGGSLLTSTTSLVHNNKYYAARTLGSCESPRAEVTVKIISLAQPTLAATAVAPTCTAEGKAKITNYDPNATYTFTKADGTAVTETITIAADGIVTGLVAGSYKVKASKDGCEATSADFQIADKLPAPAAPTIGEKTAATCTAISVAKVTDYDNGLTYTIKDSANATVGNVENDGTISGLTAAGSYKITATNTQGCTSAEATITINPVQAAPAKPAITLTPASCTSPTVAKLTQVSGLTFWH</sequence>
<proteinExistence type="predicted"/>
<dbReference type="InterPro" id="IPR044023">
    <property type="entry name" value="Ig_7"/>
</dbReference>
<reference evidence="2 3" key="1">
    <citation type="submission" date="2016-10" db="EMBL/GenBank/DDBJ databases">
        <authorList>
            <person name="Varghese N."/>
            <person name="Submissions S."/>
        </authorList>
    </citation>
    <scope>NUCLEOTIDE SEQUENCE [LARGE SCALE GENOMIC DNA]</scope>
    <source>
        <strain evidence="2 3">DSM 11449</strain>
    </source>
</reference>
<evidence type="ECO:0000259" key="1">
    <source>
        <dbReference type="Pfam" id="PF19081"/>
    </source>
</evidence>
<comment type="caution">
    <text evidence="2">The sequence shown here is derived from an EMBL/GenBank/DDBJ whole genome shotgun (WGS) entry which is preliminary data.</text>
</comment>